<sequence>MVFFTCAHCGESLKKSKVEKHYQTVCSRNSVAVTCVDCCKDFSDQTYPAHTKCVSEEEKYSAKGFVPRPSANKGEHKQKKWQDIICSLQGNDSSLSHDEQTILNIIVDRENVPRKKLKFQNFLRNCMKNHYNAQAAESIFDKIEGLSKEKELQNKQENQNEAEISKEDERENTDTVDVKENDGNISQEEVEKKLSKKEKKERRKREKYEAELKEIEGNEIIEAAGNNEVEGGKKKNPILTENETQEGREKSRSKRKGDVAVAENGVSEDNEGSRSKKKHKKEAIMSENGISEETEMAEGKKSKKKNKKEAIMSENGISEETEMAEGKKSKKNKKEAIMSENGISEETEMAEGKKSKKNKKKINATENTDTKMCEGGKSKKKRKKCQEEVDVCGEEPTKKKMKKNDTKEIEEEEYIHTASGKIKFNFQETIIKVLESKDTKELPVKRLRKKVLAELEASGAGSATDVKMIAKFNKKIMKIPGVIVRKEVVKLC</sequence>
<dbReference type="Gene3D" id="3.30.1490.490">
    <property type="match status" value="1"/>
</dbReference>
<feature type="compositionally biased region" description="Basic and acidic residues" evidence="8">
    <location>
        <begin position="368"/>
        <end position="377"/>
    </location>
</feature>
<accession>A0A2J7QA77</accession>
<keyword evidence="12" id="KW-1185">Reference proteome</keyword>
<dbReference type="PROSITE" id="PS51804">
    <property type="entry name" value="ZF_C2HC_LYAR"/>
    <property type="match status" value="1"/>
</dbReference>
<dbReference type="SUPFAM" id="SSF57667">
    <property type="entry name" value="beta-beta-alpha zinc fingers"/>
    <property type="match status" value="2"/>
</dbReference>
<feature type="region of interest" description="Disordered" evidence="8">
    <location>
        <begin position="152"/>
        <end position="409"/>
    </location>
</feature>
<gene>
    <name evidence="11" type="ORF">B7P43_G05933</name>
</gene>
<dbReference type="PANTHER" id="PTHR13100">
    <property type="entry name" value="CELL GROWTH-REGULATING NUCLEOLAR PROTEIN LYAR"/>
    <property type="match status" value="1"/>
</dbReference>
<feature type="compositionally biased region" description="Basic and acidic residues" evidence="8">
    <location>
        <begin position="163"/>
        <end position="182"/>
    </location>
</feature>
<dbReference type="InterPro" id="IPR058719">
    <property type="entry name" value="WHD_LYAR"/>
</dbReference>
<dbReference type="Pfam" id="PF25879">
    <property type="entry name" value="WHD_LYAR"/>
    <property type="match status" value="1"/>
</dbReference>
<evidence type="ECO:0000259" key="10">
    <source>
        <dbReference type="Pfam" id="PF25879"/>
    </source>
</evidence>
<dbReference type="OrthoDB" id="21474at2759"/>
<feature type="compositionally biased region" description="Basic residues" evidence="8">
    <location>
        <begin position="194"/>
        <end position="205"/>
    </location>
</feature>
<dbReference type="GO" id="GO:0005730">
    <property type="term" value="C:nucleolus"/>
    <property type="evidence" value="ECO:0007669"/>
    <property type="project" value="TreeGrafter"/>
</dbReference>
<evidence type="ECO:0000256" key="4">
    <source>
        <dbReference type="ARBA" id="ARBA00022771"/>
    </source>
</evidence>
<dbReference type="InParanoid" id="A0A2J7QA77"/>
<keyword evidence="4 7" id="KW-0863">Zinc-finger</keyword>
<proteinExistence type="predicted"/>
<feature type="domain" description="Cell growth-regulating nucleolar protein-like winged helix" evidence="10">
    <location>
        <begin position="422"/>
        <end position="492"/>
    </location>
</feature>
<dbReference type="GO" id="GO:0000122">
    <property type="term" value="P:negative regulation of transcription by RNA polymerase II"/>
    <property type="evidence" value="ECO:0007669"/>
    <property type="project" value="TreeGrafter"/>
</dbReference>
<dbReference type="InterPro" id="IPR014898">
    <property type="entry name" value="Znf_C2H2_LYAR"/>
</dbReference>
<comment type="subcellular location">
    <subcellularLocation>
        <location evidence="1">Nucleus</location>
    </subcellularLocation>
</comment>
<evidence type="ECO:0000256" key="6">
    <source>
        <dbReference type="ARBA" id="ARBA00023242"/>
    </source>
</evidence>
<feature type="compositionally biased region" description="Low complexity" evidence="8">
    <location>
        <begin position="218"/>
        <end position="228"/>
    </location>
</feature>
<dbReference type="InterPro" id="IPR036236">
    <property type="entry name" value="Znf_C2H2_sf"/>
</dbReference>
<evidence type="ECO:0000313" key="12">
    <source>
        <dbReference type="Proteomes" id="UP000235965"/>
    </source>
</evidence>
<evidence type="ECO:0000256" key="5">
    <source>
        <dbReference type="ARBA" id="ARBA00022833"/>
    </source>
</evidence>
<keyword evidence="5" id="KW-0862">Zinc</keyword>
<evidence type="ECO:0000256" key="8">
    <source>
        <dbReference type="SAM" id="MobiDB-lite"/>
    </source>
</evidence>
<feature type="compositionally biased region" description="Basic and acidic residues" evidence="8">
    <location>
        <begin position="395"/>
        <end position="407"/>
    </location>
</feature>
<evidence type="ECO:0000256" key="2">
    <source>
        <dbReference type="ARBA" id="ARBA00022723"/>
    </source>
</evidence>
<evidence type="ECO:0000259" key="9">
    <source>
        <dbReference type="Pfam" id="PF08790"/>
    </source>
</evidence>
<evidence type="ECO:0000256" key="7">
    <source>
        <dbReference type="PROSITE-ProRule" id="PRU01145"/>
    </source>
</evidence>
<name>A0A2J7QA77_9NEOP</name>
<dbReference type="GO" id="GO:0008270">
    <property type="term" value="F:zinc ion binding"/>
    <property type="evidence" value="ECO:0007669"/>
    <property type="project" value="UniProtKB-KW"/>
</dbReference>
<evidence type="ECO:0000313" key="11">
    <source>
        <dbReference type="EMBL" id="PNF25483.1"/>
    </source>
</evidence>
<dbReference type="InterPro" id="IPR039999">
    <property type="entry name" value="LYAR"/>
</dbReference>
<dbReference type="STRING" id="105785.A0A2J7QA77"/>
<dbReference type="Proteomes" id="UP000235965">
    <property type="component" value="Unassembled WGS sequence"/>
</dbReference>
<organism evidence="11 12">
    <name type="scientific">Cryptotermes secundus</name>
    <dbReference type="NCBI Taxonomy" id="105785"/>
    <lineage>
        <taxon>Eukaryota</taxon>
        <taxon>Metazoa</taxon>
        <taxon>Ecdysozoa</taxon>
        <taxon>Arthropoda</taxon>
        <taxon>Hexapoda</taxon>
        <taxon>Insecta</taxon>
        <taxon>Pterygota</taxon>
        <taxon>Neoptera</taxon>
        <taxon>Polyneoptera</taxon>
        <taxon>Dictyoptera</taxon>
        <taxon>Blattodea</taxon>
        <taxon>Blattoidea</taxon>
        <taxon>Termitoidae</taxon>
        <taxon>Kalotermitidae</taxon>
        <taxon>Cryptotermitinae</taxon>
        <taxon>Cryptotermes</taxon>
    </lineage>
</organism>
<dbReference type="GO" id="GO:0003677">
    <property type="term" value="F:DNA binding"/>
    <property type="evidence" value="ECO:0007669"/>
    <property type="project" value="InterPro"/>
</dbReference>
<feature type="domain" description="Zinc finger C2H2 LYAR-type" evidence="9">
    <location>
        <begin position="33"/>
        <end position="60"/>
    </location>
</feature>
<dbReference type="AlphaFoldDB" id="A0A2J7QA77"/>
<reference evidence="11 12" key="1">
    <citation type="submission" date="2017-12" db="EMBL/GenBank/DDBJ databases">
        <title>Hemimetabolous genomes reveal molecular basis of termite eusociality.</title>
        <authorList>
            <person name="Harrison M.C."/>
            <person name="Jongepier E."/>
            <person name="Robertson H.M."/>
            <person name="Arning N."/>
            <person name="Bitard-Feildel T."/>
            <person name="Chao H."/>
            <person name="Childers C.P."/>
            <person name="Dinh H."/>
            <person name="Doddapaneni H."/>
            <person name="Dugan S."/>
            <person name="Gowin J."/>
            <person name="Greiner C."/>
            <person name="Han Y."/>
            <person name="Hu H."/>
            <person name="Hughes D.S.T."/>
            <person name="Huylmans A.-K."/>
            <person name="Kemena C."/>
            <person name="Kremer L.P.M."/>
            <person name="Lee S.L."/>
            <person name="Lopez-Ezquerra A."/>
            <person name="Mallet L."/>
            <person name="Monroy-Kuhn J.M."/>
            <person name="Moser A."/>
            <person name="Murali S.C."/>
            <person name="Muzny D.M."/>
            <person name="Otani S."/>
            <person name="Piulachs M.-D."/>
            <person name="Poelchau M."/>
            <person name="Qu J."/>
            <person name="Schaub F."/>
            <person name="Wada-Katsumata A."/>
            <person name="Worley K.C."/>
            <person name="Xie Q."/>
            <person name="Ylla G."/>
            <person name="Poulsen M."/>
            <person name="Gibbs R.A."/>
            <person name="Schal C."/>
            <person name="Richards S."/>
            <person name="Belles X."/>
            <person name="Korb J."/>
            <person name="Bornberg-Bauer E."/>
        </authorList>
    </citation>
    <scope>NUCLEOTIDE SEQUENCE [LARGE SCALE GENOMIC DNA]</scope>
    <source>
        <tissue evidence="11">Whole body</tissue>
    </source>
</reference>
<keyword evidence="3" id="KW-0677">Repeat</keyword>
<protein>
    <submittedName>
        <fullName evidence="11">Uncharacterized protein</fullName>
    </submittedName>
</protein>
<feature type="compositionally biased region" description="Basic and acidic residues" evidence="8">
    <location>
        <begin position="206"/>
        <end position="216"/>
    </location>
</feature>
<dbReference type="PANTHER" id="PTHR13100:SF10">
    <property type="entry name" value="CELL GROWTH-REGULATING NUCLEOLAR PROTEIN"/>
    <property type="match status" value="1"/>
</dbReference>
<evidence type="ECO:0000256" key="3">
    <source>
        <dbReference type="ARBA" id="ARBA00022737"/>
    </source>
</evidence>
<comment type="caution">
    <text evidence="11">The sequence shown here is derived from an EMBL/GenBank/DDBJ whole genome shotgun (WGS) entry which is preliminary data.</text>
</comment>
<dbReference type="Pfam" id="PF08790">
    <property type="entry name" value="zf-LYAR"/>
    <property type="match status" value="1"/>
</dbReference>
<evidence type="ECO:0000256" key="1">
    <source>
        <dbReference type="ARBA" id="ARBA00004123"/>
    </source>
</evidence>
<dbReference type="EMBL" id="NEVH01016332">
    <property type="protein sequence ID" value="PNF25483.1"/>
    <property type="molecule type" value="Genomic_DNA"/>
</dbReference>
<keyword evidence="2" id="KW-0479">Metal-binding</keyword>
<dbReference type="GO" id="GO:0006364">
    <property type="term" value="P:rRNA processing"/>
    <property type="evidence" value="ECO:0007669"/>
    <property type="project" value="TreeGrafter"/>
</dbReference>
<keyword evidence="6" id="KW-0539">Nucleus</keyword>